<evidence type="ECO:0000313" key="1">
    <source>
        <dbReference type="EMBL" id="ANZ49329.1"/>
    </source>
</evidence>
<dbReference type="KEGG" id="vg:29069369"/>
<sequence>MEYQLFLITNDFTKSFVDESFHATVVAPTEAAARWIVAQQCTDLPMNEVQAAVAFAVGKIDAPAEGIISFEFGKRNRFPLVNLDAYKRREEFVEVELHGGIQPTHDIHPPVPGAVVKCFASKEHPRIVLIRSTLKTSTPTLIEEVGVTNEATSVQLYTVHSPSAYAEVAKGEVFTTEYINLFGCEDVLLFRTLIIRNTELAYQDKRTEGLLQELQSFFTEGGDRNSMEVGISYYPGQKLTIADPTKVVLWVMSLPQVITLDRTITEESLKPIAGTNCHTLNAGE</sequence>
<dbReference type="EMBL" id="KX397368">
    <property type="protein sequence ID" value="ANZ49329.1"/>
    <property type="molecule type" value="Genomic_DNA"/>
</dbReference>
<protein>
    <submittedName>
        <fullName evidence="1">Uncharacterized protein</fullName>
    </submittedName>
</protein>
<reference evidence="2" key="1">
    <citation type="submission" date="2016-06" db="EMBL/GenBank/DDBJ databases">
        <authorList>
            <person name="Berg J.A."/>
            <person name="Grossarth S.E."/>
            <person name="Jarvis T.M."/>
            <person name="Merrill B.D."/>
            <person name="Breakwell D.P."/>
            <person name="Hope S."/>
            <person name="Grose J.H."/>
        </authorList>
    </citation>
    <scope>NUCLEOTIDE SEQUENCE [LARGE SCALE GENOMIC DNA]</scope>
</reference>
<dbReference type="Proteomes" id="UP000203302">
    <property type="component" value="Segment"/>
</dbReference>
<gene>
    <name evidence="1" type="ORF">HUXLEY_247</name>
</gene>
<evidence type="ECO:0000313" key="2">
    <source>
        <dbReference type="Proteomes" id="UP000203302"/>
    </source>
</evidence>
<dbReference type="GeneID" id="29069369"/>
<accession>A0A1B2IDJ6</accession>
<proteinExistence type="predicted"/>
<name>A0A1B2IDJ6_9CAUD</name>
<dbReference type="RefSeq" id="YP_009293215.1">
    <property type="nucleotide sequence ID" value="NC_031127.1"/>
</dbReference>
<organism evidence="1 2">
    <name type="scientific">Erwinia phage vB_EamM_Huxley</name>
    <dbReference type="NCBI Taxonomy" id="1883373"/>
    <lineage>
        <taxon>Viruses</taxon>
        <taxon>Duplodnaviria</taxon>
        <taxon>Heunggongvirae</taxon>
        <taxon>Uroviricota</taxon>
        <taxon>Caudoviricetes</taxon>
        <taxon>Chimalliviridae</taxon>
        <taxon>Machinavirus</taxon>
        <taxon>Machinavirus machina</taxon>
    </lineage>
</organism>